<evidence type="ECO:0000256" key="14">
    <source>
        <dbReference type="ARBA" id="ARBA00023288"/>
    </source>
</evidence>
<feature type="domain" description="Soluble ligand binding" evidence="17">
    <location>
        <begin position="449"/>
        <end position="485"/>
    </location>
</feature>
<dbReference type="GO" id="GO:0009279">
    <property type="term" value="C:cell outer membrane"/>
    <property type="evidence" value="ECO:0007669"/>
    <property type="project" value="UniProtKB-SubCell"/>
</dbReference>
<evidence type="ECO:0000313" key="20">
    <source>
        <dbReference type="Proteomes" id="UP000249547"/>
    </source>
</evidence>
<dbReference type="GO" id="GO:0015288">
    <property type="term" value="F:porin activity"/>
    <property type="evidence" value="ECO:0007669"/>
    <property type="project" value="UniProtKB-KW"/>
</dbReference>
<evidence type="ECO:0000256" key="5">
    <source>
        <dbReference type="ARBA" id="ARBA00022597"/>
    </source>
</evidence>
<dbReference type="EMBL" id="QLLL01000001">
    <property type="protein sequence ID" value="RAJ10512.1"/>
    <property type="molecule type" value="Genomic_DNA"/>
</dbReference>
<evidence type="ECO:0000256" key="2">
    <source>
        <dbReference type="ARBA" id="ARBA00009450"/>
    </source>
</evidence>
<keyword evidence="14" id="KW-0449">Lipoprotein</keyword>
<keyword evidence="6 15" id="KW-0812">Transmembrane</keyword>
<evidence type="ECO:0000259" key="16">
    <source>
        <dbReference type="Pfam" id="PF02563"/>
    </source>
</evidence>
<evidence type="ECO:0000256" key="12">
    <source>
        <dbReference type="ARBA" id="ARBA00023139"/>
    </source>
</evidence>
<dbReference type="Pfam" id="PF02563">
    <property type="entry name" value="Poly_export"/>
    <property type="match status" value="1"/>
</dbReference>
<comment type="caution">
    <text evidence="19">The sequence shown here is derived from an EMBL/GenBank/DDBJ whole genome shotgun (WGS) entry which is preliminary data.</text>
</comment>
<evidence type="ECO:0000256" key="8">
    <source>
        <dbReference type="ARBA" id="ARBA00023047"/>
    </source>
</evidence>
<keyword evidence="10" id="KW-0626">Porin</keyword>
<dbReference type="GO" id="GO:0046930">
    <property type="term" value="C:pore complex"/>
    <property type="evidence" value="ECO:0007669"/>
    <property type="project" value="UniProtKB-KW"/>
</dbReference>
<feature type="transmembrane region" description="Helical" evidence="15">
    <location>
        <begin position="844"/>
        <end position="863"/>
    </location>
</feature>
<gene>
    <name evidence="19" type="ORF">LX64_00115</name>
</gene>
<evidence type="ECO:0000256" key="11">
    <source>
        <dbReference type="ARBA" id="ARBA00023136"/>
    </source>
</evidence>
<feature type="domain" description="SLBB" evidence="18">
    <location>
        <begin position="284"/>
        <end position="359"/>
    </location>
</feature>
<evidence type="ECO:0000259" key="18">
    <source>
        <dbReference type="Pfam" id="PF22461"/>
    </source>
</evidence>
<keyword evidence="5" id="KW-0762">Sugar transport</keyword>
<organism evidence="19 20">
    <name type="scientific">Chitinophaga skermanii</name>
    <dbReference type="NCBI Taxonomy" id="331697"/>
    <lineage>
        <taxon>Bacteria</taxon>
        <taxon>Pseudomonadati</taxon>
        <taxon>Bacteroidota</taxon>
        <taxon>Chitinophagia</taxon>
        <taxon>Chitinophagales</taxon>
        <taxon>Chitinophagaceae</taxon>
        <taxon>Chitinophaga</taxon>
    </lineage>
</organism>
<keyword evidence="12" id="KW-0564">Palmitate</keyword>
<evidence type="ECO:0000256" key="4">
    <source>
        <dbReference type="ARBA" id="ARBA00022452"/>
    </source>
</evidence>
<dbReference type="InterPro" id="IPR019554">
    <property type="entry name" value="Soluble_ligand-bd"/>
</dbReference>
<keyword evidence="3" id="KW-0813">Transport</keyword>
<keyword evidence="8" id="KW-0625">Polysaccharide transport</keyword>
<dbReference type="GO" id="GO:0015159">
    <property type="term" value="F:polysaccharide transmembrane transporter activity"/>
    <property type="evidence" value="ECO:0007669"/>
    <property type="project" value="InterPro"/>
</dbReference>
<dbReference type="InterPro" id="IPR049712">
    <property type="entry name" value="Poly_export"/>
</dbReference>
<keyword evidence="7" id="KW-0732">Signal</keyword>
<dbReference type="InterPro" id="IPR054765">
    <property type="entry name" value="SLBB_dom"/>
</dbReference>
<evidence type="ECO:0000256" key="13">
    <source>
        <dbReference type="ARBA" id="ARBA00023237"/>
    </source>
</evidence>
<feature type="transmembrane region" description="Helical" evidence="15">
    <location>
        <begin position="6"/>
        <end position="29"/>
    </location>
</feature>
<comment type="similarity">
    <text evidence="2">Belongs to the BexD/CtrA/VexA family.</text>
</comment>
<feature type="domain" description="Soluble ligand binding" evidence="17">
    <location>
        <begin position="638"/>
        <end position="681"/>
    </location>
</feature>
<dbReference type="PANTHER" id="PTHR33619">
    <property type="entry name" value="POLYSACCHARIDE EXPORT PROTEIN GFCE-RELATED"/>
    <property type="match status" value="1"/>
</dbReference>
<evidence type="ECO:0000256" key="3">
    <source>
        <dbReference type="ARBA" id="ARBA00022448"/>
    </source>
</evidence>
<keyword evidence="11 15" id="KW-0472">Membrane</keyword>
<keyword evidence="13" id="KW-0998">Cell outer membrane</keyword>
<dbReference type="Proteomes" id="UP000249547">
    <property type="component" value="Unassembled WGS sequence"/>
</dbReference>
<keyword evidence="4" id="KW-1134">Transmembrane beta strand</keyword>
<dbReference type="Pfam" id="PF10531">
    <property type="entry name" value="SLBB"/>
    <property type="match status" value="4"/>
</dbReference>
<dbReference type="GO" id="GO:0006811">
    <property type="term" value="P:monoatomic ion transport"/>
    <property type="evidence" value="ECO:0007669"/>
    <property type="project" value="UniProtKB-KW"/>
</dbReference>
<feature type="transmembrane region" description="Helical" evidence="15">
    <location>
        <begin position="50"/>
        <end position="68"/>
    </location>
</feature>
<evidence type="ECO:0000256" key="1">
    <source>
        <dbReference type="ARBA" id="ARBA00004571"/>
    </source>
</evidence>
<reference evidence="19 20" key="1">
    <citation type="submission" date="2018-06" db="EMBL/GenBank/DDBJ databases">
        <title>Genomic Encyclopedia of Archaeal and Bacterial Type Strains, Phase II (KMG-II): from individual species to whole genera.</title>
        <authorList>
            <person name="Goeker M."/>
        </authorList>
    </citation>
    <scope>NUCLEOTIDE SEQUENCE [LARGE SCALE GENOMIC DNA]</scope>
    <source>
        <strain evidence="19 20">DSM 23857</strain>
    </source>
</reference>
<feature type="domain" description="Soluble ligand binding" evidence="17">
    <location>
        <begin position="366"/>
        <end position="410"/>
    </location>
</feature>
<feature type="domain" description="Polysaccharide export protein N-terminal" evidence="16">
    <location>
        <begin position="196"/>
        <end position="271"/>
    </location>
</feature>
<dbReference type="AlphaFoldDB" id="A0A327R3H6"/>
<feature type="domain" description="Soluble ligand binding" evidence="17">
    <location>
        <begin position="538"/>
        <end position="587"/>
    </location>
</feature>
<evidence type="ECO:0000256" key="7">
    <source>
        <dbReference type="ARBA" id="ARBA00022729"/>
    </source>
</evidence>
<evidence type="ECO:0000256" key="6">
    <source>
        <dbReference type="ARBA" id="ARBA00022692"/>
    </source>
</evidence>
<dbReference type="InterPro" id="IPR003715">
    <property type="entry name" value="Poly_export_N"/>
</dbReference>
<evidence type="ECO:0000313" key="19">
    <source>
        <dbReference type="EMBL" id="RAJ10512.1"/>
    </source>
</evidence>
<evidence type="ECO:0000256" key="9">
    <source>
        <dbReference type="ARBA" id="ARBA00023065"/>
    </source>
</evidence>
<keyword evidence="9" id="KW-0406">Ion transport</keyword>
<dbReference type="PANTHER" id="PTHR33619:SF3">
    <property type="entry name" value="POLYSACCHARIDE EXPORT PROTEIN GFCE-RELATED"/>
    <property type="match status" value="1"/>
</dbReference>
<sequence length="864" mass="96218">MNGFQSIIIYMVFLINLPAFFKVNALKIGNVGLLDTLKFREVYIHSMKKLLLVQLLILFVCVGAYAQIPTMNPQTLKQINVDNLSDEQIREIVSEMQAKGIKIDQIDSYANQKGIPASEVLKLKQRINALNLDESLKTNKDKANVFTNEREINGSTDEGAKYNKGEAVTEAKKNRVFGADLFNNKNLTFEPNLRMPTPPNYRLATGDEIMIDVYGYNETQMQLKVTPEGYIRIPNLGPVYVNGLSMDEAKVRIRKQLSTIYSAINSGNTNVQITLGNIRSITVLLIGEIERPGSYTLPSLASIANALYVSGGPNGNGSFRSIQLIRNGQPIATFDLYDFLTKGDLSKNLILQDQDIIKVNPYKTRVELNGEVKTPGIFEVADHESLSDIINYAGGYTDVAYRGNIKGYRINNREREVIDISENEIVGYKLKSGDQFIVDAVLTRFSNRVNITGAVFHPGDFSLDNGLTLKGLIQKADGLKEDASMNRGIIRRYKEDLTAQLISFDPKAIMSGAANINLQKEDSVVIFSKNQLKEQFLVKISGMVKTPGYYDYAEGMHLEDLILLSGGLKDAASLQKVEISRRIRNQGGIGNDSMLAVIQHFDITPDLAINNSGGSFQLQPFDEVMIRKSPSYTEQADVNINGEVIYPGNYTITSKKERISDLIKRSGGLRPDAYPEGAVMVRKTFVNNSDSVMLNNKLEVFYNKLQDSASIGRFKSDIQRNGQLLNIDLPYILKHPGSKYDLFLEEGDLLNVPKKLQTVQVFGEIYFPKKIQYSSDLKFREYVRFAGGFTSQALKRRSYVVYANGTVKGTKKVLFFNSYPKLKPGAEIYVPAKSTQRGLNPQEVLGLGTGIASIALIVATILAK</sequence>
<protein>
    <submittedName>
        <fullName evidence="19">Protein involved in polysaccharide export with SLBB domain</fullName>
    </submittedName>
</protein>
<proteinExistence type="inferred from homology"/>
<evidence type="ECO:0000256" key="10">
    <source>
        <dbReference type="ARBA" id="ARBA00023114"/>
    </source>
</evidence>
<name>A0A327R3H6_9BACT</name>
<evidence type="ECO:0000259" key="17">
    <source>
        <dbReference type="Pfam" id="PF10531"/>
    </source>
</evidence>
<dbReference type="Gene3D" id="3.10.560.10">
    <property type="entry name" value="Outer membrane lipoprotein wza domain like"/>
    <property type="match status" value="6"/>
</dbReference>
<evidence type="ECO:0000256" key="15">
    <source>
        <dbReference type="SAM" id="Phobius"/>
    </source>
</evidence>
<dbReference type="Pfam" id="PF22461">
    <property type="entry name" value="SLBB_2"/>
    <property type="match status" value="1"/>
</dbReference>
<accession>A0A327R3H6</accession>
<keyword evidence="20" id="KW-1185">Reference proteome</keyword>
<keyword evidence="15" id="KW-1133">Transmembrane helix</keyword>
<comment type="subcellular location">
    <subcellularLocation>
        <location evidence="1">Cell outer membrane</location>
        <topology evidence="1">Multi-pass membrane protein</topology>
    </subcellularLocation>
</comment>